<dbReference type="PIRSF" id="PIRSF008502">
    <property type="entry name" value="UCP008502"/>
    <property type="match status" value="1"/>
</dbReference>
<evidence type="ECO:0000313" key="1">
    <source>
        <dbReference type="EMBL" id="MFC7340357.1"/>
    </source>
</evidence>
<dbReference type="PANTHER" id="PTHR36439">
    <property type="entry name" value="BLL4334 PROTEIN"/>
    <property type="match status" value="1"/>
</dbReference>
<protein>
    <submittedName>
        <fullName evidence="1">DUF1697 domain-containing protein</fullName>
    </submittedName>
</protein>
<sequence>MSPVHTYVALLRAVNLGARHRLPMARLRELAEIAGATRARTYLQSGNVVLDAEQSDPDAVAEVLRAVLADDGLATEVVVRPAEAIVELASAGHPHDAGQTTPQNLQVAFPVLPVSREAVAGVPIAGDEQVSWWRGEIALHYPSGMGRSKLTTAHLAKHLGTPVTCRNWRTVRAVSELAAT</sequence>
<dbReference type="RefSeq" id="WP_380664093.1">
    <property type="nucleotide sequence ID" value="NZ_JBHTCJ010000001.1"/>
</dbReference>
<dbReference type="Gene3D" id="3.30.70.1280">
    <property type="entry name" value="SP0830-like domains"/>
    <property type="match status" value="1"/>
</dbReference>
<dbReference type="SUPFAM" id="SSF160379">
    <property type="entry name" value="SP0830-like"/>
    <property type="match status" value="1"/>
</dbReference>
<dbReference type="EMBL" id="JBHTCJ010000001">
    <property type="protein sequence ID" value="MFC7340357.1"/>
    <property type="molecule type" value="Genomic_DNA"/>
</dbReference>
<keyword evidence="2" id="KW-1185">Reference proteome</keyword>
<dbReference type="Proteomes" id="UP001596504">
    <property type="component" value="Unassembled WGS sequence"/>
</dbReference>
<reference evidence="2" key="1">
    <citation type="journal article" date="2019" name="Int. J. Syst. Evol. Microbiol.">
        <title>The Global Catalogue of Microorganisms (GCM) 10K type strain sequencing project: providing services to taxonomists for standard genome sequencing and annotation.</title>
        <authorList>
            <consortium name="The Broad Institute Genomics Platform"/>
            <consortium name="The Broad Institute Genome Sequencing Center for Infectious Disease"/>
            <person name="Wu L."/>
            <person name="Ma J."/>
        </authorList>
    </citation>
    <scope>NUCLEOTIDE SEQUENCE [LARGE SCALE GENOMIC DNA]</scope>
    <source>
        <strain evidence="2">WLHS5</strain>
    </source>
</reference>
<proteinExistence type="predicted"/>
<comment type="caution">
    <text evidence="1">The sequence shown here is derived from an EMBL/GenBank/DDBJ whole genome shotgun (WGS) entry which is preliminary data.</text>
</comment>
<evidence type="ECO:0000313" key="2">
    <source>
        <dbReference type="Proteomes" id="UP001596504"/>
    </source>
</evidence>
<name>A0ABW2LCY7_9PSEU</name>
<dbReference type="PANTHER" id="PTHR36439:SF1">
    <property type="entry name" value="DUF1697 DOMAIN-CONTAINING PROTEIN"/>
    <property type="match status" value="1"/>
</dbReference>
<dbReference type="InterPro" id="IPR012545">
    <property type="entry name" value="DUF1697"/>
</dbReference>
<gene>
    <name evidence="1" type="ORF">ACFQRI_02955</name>
</gene>
<accession>A0ABW2LCY7</accession>
<dbReference type="Pfam" id="PF08002">
    <property type="entry name" value="DUF1697"/>
    <property type="match status" value="1"/>
</dbReference>
<organism evidence="1 2">
    <name type="scientific">Saccharopolyspora griseoalba</name>
    <dbReference type="NCBI Taxonomy" id="1431848"/>
    <lineage>
        <taxon>Bacteria</taxon>
        <taxon>Bacillati</taxon>
        <taxon>Actinomycetota</taxon>
        <taxon>Actinomycetes</taxon>
        <taxon>Pseudonocardiales</taxon>
        <taxon>Pseudonocardiaceae</taxon>
        <taxon>Saccharopolyspora</taxon>
    </lineage>
</organism>